<dbReference type="RefSeq" id="WP_186989988.1">
    <property type="nucleotide sequence ID" value="NZ_CP052909.1"/>
</dbReference>
<dbReference type="AlphaFoldDB" id="A0A7G8PR41"/>
<organism evidence="1 2">
    <name type="scientific">Constantimarinum furrinae</name>
    <dbReference type="NCBI Taxonomy" id="2562285"/>
    <lineage>
        <taxon>Bacteria</taxon>
        <taxon>Pseudomonadati</taxon>
        <taxon>Bacteroidota</taxon>
        <taxon>Flavobacteriia</taxon>
        <taxon>Flavobacteriales</taxon>
        <taxon>Flavobacteriaceae</taxon>
        <taxon>Altibacter/Constantimarinum group</taxon>
        <taxon>Constantimarinum</taxon>
    </lineage>
</organism>
<accession>A0A7G8PR41</accession>
<gene>
    <name evidence="1" type="ORF">ALE3EI_0217</name>
</gene>
<evidence type="ECO:0000313" key="2">
    <source>
        <dbReference type="Proteomes" id="UP000515514"/>
    </source>
</evidence>
<reference evidence="1 2" key="1">
    <citation type="submission" date="2020-04" db="EMBL/GenBank/DDBJ databases">
        <title>Genome sequence of Altibacter aquimarinus strain ALE3EI.</title>
        <authorList>
            <person name="Oh H.-M."/>
            <person name="Jang D."/>
        </authorList>
    </citation>
    <scope>NUCLEOTIDE SEQUENCE [LARGE SCALE GENOMIC DNA]</scope>
    <source>
        <strain evidence="1 2">ALE3EI</strain>
    </source>
</reference>
<dbReference type="Proteomes" id="UP000515514">
    <property type="component" value="Chromosome"/>
</dbReference>
<evidence type="ECO:0000313" key="1">
    <source>
        <dbReference type="EMBL" id="QNJ96807.1"/>
    </source>
</evidence>
<proteinExistence type="predicted"/>
<dbReference type="EMBL" id="CP052909">
    <property type="protein sequence ID" value="QNJ96807.1"/>
    <property type="molecule type" value="Genomic_DNA"/>
</dbReference>
<protein>
    <submittedName>
        <fullName evidence="1">Uncharacterized protein</fullName>
    </submittedName>
</protein>
<dbReference type="KEGG" id="alti:ALE3EI_0217"/>
<sequence length="57" mass="6734">MKMEGFQFWKRQKPQVFGGEQKLKNQWFSIVRLHFQKGPQRNTGGNPEVKAELCQVL</sequence>
<name>A0A7G8PR41_9FLAO</name>
<keyword evidence="2" id="KW-1185">Reference proteome</keyword>